<keyword evidence="7" id="KW-1185">Reference proteome</keyword>
<dbReference type="SUPFAM" id="SSF46785">
    <property type="entry name" value="Winged helix' DNA-binding domain"/>
    <property type="match status" value="1"/>
</dbReference>
<feature type="domain" description="HTH lysR-type" evidence="5">
    <location>
        <begin position="1"/>
        <end position="60"/>
    </location>
</feature>
<dbReference type="PRINTS" id="PR00039">
    <property type="entry name" value="HTHLYSR"/>
</dbReference>
<evidence type="ECO:0000256" key="2">
    <source>
        <dbReference type="ARBA" id="ARBA00023015"/>
    </source>
</evidence>
<dbReference type="SUPFAM" id="SSF53850">
    <property type="entry name" value="Periplasmic binding protein-like II"/>
    <property type="match status" value="1"/>
</dbReference>
<evidence type="ECO:0000256" key="1">
    <source>
        <dbReference type="ARBA" id="ARBA00009437"/>
    </source>
</evidence>
<dbReference type="InterPro" id="IPR036388">
    <property type="entry name" value="WH-like_DNA-bd_sf"/>
</dbReference>
<reference evidence="6 7" key="1">
    <citation type="journal article" date="2022" name="Res Sq">
        <title>Evolution of multicellular longitudinally dividing oral cavity symbionts (Neisseriaceae).</title>
        <authorList>
            <person name="Nyongesa S."/>
            <person name="Weber P."/>
            <person name="Bernet E."/>
            <person name="Pullido F."/>
            <person name="Nieckarz M."/>
            <person name="Delaby M."/>
            <person name="Nieves C."/>
            <person name="Viehboeck T."/>
            <person name="Krause N."/>
            <person name="Rivera-Millot A."/>
            <person name="Nakamura A."/>
            <person name="Vischer N."/>
            <person name="VanNieuwenhze M."/>
            <person name="Brun Y."/>
            <person name="Cava F."/>
            <person name="Bulgheresi S."/>
            <person name="Veyrier F."/>
        </authorList>
    </citation>
    <scope>NUCLEOTIDE SEQUENCE [LARGE SCALE GENOMIC DNA]</scope>
    <source>
        <strain evidence="6 7">CCUG 63373m</strain>
    </source>
</reference>
<keyword evidence="3" id="KW-0238">DNA-binding</keyword>
<dbReference type="InterPro" id="IPR000847">
    <property type="entry name" value="LysR_HTH_N"/>
</dbReference>
<comment type="similarity">
    <text evidence="1">Belongs to the LysR transcriptional regulatory family.</text>
</comment>
<dbReference type="Pfam" id="PF00126">
    <property type="entry name" value="HTH_1"/>
    <property type="match status" value="1"/>
</dbReference>
<organism evidence="6 7">
    <name type="scientific">Uruburuella testudinis</name>
    <dbReference type="NCBI Taxonomy" id="1282863"/>
    <lineage>
        <taxon>Bacteria</taxon>
        <taxon>Pseudomonadati</taxon>
        <taxon>Pseudomonadota</taxon>
        <taxon>Betaproteobacteria</taxon>
        <taxon>Neisseriales</taxon>
        <taxon>Neisseriaceae</taxon>
        <taxon>Uruburuella</taxon>
    </lineage>
</organism>
<gene>
    <name evidence="6" type="ORF">LVJ83_10320</name>
</gene>
<dbReference type="Proteomes" id="UP000829817">
    <property type="component" value="Chromosome"/>
</dbReference>
<dbReference type="Pfam" id="PF03466">
    <property type="entry name" value="LysR_substrate"/>
    <property type="match status" value="1"/>
</dbReference>
<name>A0ABY4DQY5_9NEIS</name>
<evidence type="ECO:0000256" key="3">
    <source>
        <dbReference type="ARBA" id="ARBA00023125"/>
    </source>
</evidence>
<dbReference type="EMBL" id="CP091508">
    <property type="protein sequence ID" value="UOO81353.1"/>
    <property type="molecule type" value="Genomic_DNA"/>
</dbReference>
<dbReference type="Gene3D" id="1.10.10.10">
    <property type="entry name" value="Winged helix-like DNA-binding domain superfamily/Winged helix DNA-binding domain"/>
    <property type="match status" value="1"/>
</dbReference>
<dbReference type="PROSITE" id="PS50931">
    <property type="entry name" value="HTH_LYSR"/>
    <property type="match status" value="1"/>
</dbReference>
<dbReference type="PANTHER" id="PTHR30537">
    <property type="entry name" value="HTH-TYPE TRANSCRIPTIONAL REGULATOR"/>
    <property type="match status" value="1"/>
</dbReference>
<accession>A0ABY4DQY5</accession>
<evidence type="ECO:0000313" key="7">
    <source>
        <dbReference type="Proteomes" id="UP000829817"/>
    </source>
</evidence>
<dbReference type="PANTHER" id="PTHR30537:SF1">
    <property type="entry name" value="HTH-TYPE TRANSCRIPTIONAL REGULATOR PGRR"/>
    <property type="match status" value="1"/>
</dbReference>
<keyword evidence="2" id="KW-0805">Transcription regulation</keyword>
<protein>
    <submittedName>
        <fullName evidence="6">LysR family transcriptional regulator</fullName>
    </submittedName>
</protein>
<evidence type="ECO:0000259" key="5">
    <source>
        <dbReference type="PROSITE" id="PS50931"/>
    </source>
</evidence>
<sequence>MPENLNDLRTFLSVAETASFTKTAARLGVSRSAVSHSIRQLESRMGIKLFHRTTRSIATTEAGETLYQQLQPLFDDIDHKISATLSAQKQLRGSLRINGIEHAVSFVLWEKLQQFVRRFPDIALEIATEIRFVDIVAERFDAGIRMGDNVAKDMIAVRVSPDIDMCVAASPDYLNRHGTPHTPQDLTAHQCIKLRLPTHGGILDWEFSEPTSRALITISPQGRFTANTPALMEQAALAGWGLVWAPRFSVRRQLAAGELHSVLDDWAATLPGYYLYYPNRRTHSPLLNALVDVLRE</sequence>
<dbReference type="Gene3D" id="3.40.190.290">
    <property type="match status" value="1"/>
</dbReference>
<proteinExistence type="inferred from homology"/>
<evidence type="ECO:0000256" key="4">
    <source>
        <dbReference type="ARBA" id="ARBA00023163"/>
    </source>
</evidence>
<dbReference type="InterPro" id="IPR036390">
    <property type="entry name" value="WH_DNA-bd_sf"/>
</dbReference>
<dbReference type="CDD" id="cd08474">
    <property type="entry name" value="PBP2_CrgA_like_5"/>
    <property type="match status" value="1"/>
</dbReference>
<dbReference type="InterPro" id="IPR005119">
    <property type="entry name" value="LysR_subst-bd"/>
</dbReference>
<keyword evidence="4" id="KW-0804">Transcription</keyword>
<evidence type="ECO:0000313" key="6">
    <source>
        <dbReference type="EMBL" id="UOO81353.1"/>
    </source>
</evidence>
<dbReference type="InterPro" id="IPR058163">
    <property type="entry name" value="LysR-type_TF_proteobact-type"/>
</dbReference>
<dbReference type="RefSeq" id="WP_244784420.1">
    <property type="nucleotide sequence ID" value="NZ_CP091508.1"/>
</dbReference>